<dbReference type="GO" id="GO:0046983">
    <property type="term" value="F:protein dimerization activity"/>
    <property type="evidence" value="ECO:0007669"/>
    <property type="project" value="InterPro"/>
</dbReference>
<evidence type="ECO:0000259" key="1">
    <source>
        <dbReference type="Pfam" id="PF05699"/>
    </source>
</evidence>
<dbReference type="AlphaFoldDB" id="A0AAE9JQ76"/>
<sequence length="676" mass="76355">MGNSANQKPMEYSWGFGRDKQKASMKFEVSEGVEKRGRDNQMTSEMVEVSEDAVEIEKRKSRWGDIMTSNLQKMVKAQDPKIKFGDQFRFPEVLRVLLYDDESDEYVETGKAACQNCLTLLTVSDGDHVRRHVKERCKQRKRVVENTENEKEEEPVFKNRKISEYSTKKLKESDLTKIYKALSKYCLRTGRSFNHMSSDAMKSLMMDIFNTTSSGYGEAALKQLPHRSTIQAHSEALSKDLVEKSLRYMEPYKGEINLAVDHGKLIVNYLSIFATFLDSDFKIQIVPVGFTPALEGKTGRDTANSILQKLQSLGWSREDVLRCNVTGDGALSTLGGQFQSFIRCVNHSLNLVASRVVSPLKVHRPRLVDFTSELQKAEEILALAGDVAAALSNAKHMSSAECLSDVLDLLEDIQKCSGLSAKGRSALNLLTDDHPKRARALLHILKPLLAHNKVFQSQSAVTLHLVLPTYKHLEITWTEYAKERFEDIDEDLIDVEMLRALSESGLLAVQHYYREFEEVHFAAVMLSPFTKRMSNFSKEEFDKAKLYIVNRLPAISPATVPIQDDPSDPIAALLKKVQDSAVLVPKSDDLERYLGEHFDGSGQESLEQFWRRKKNEFPALYKVATQVFSVVPSESMCESSFSRAAFLLDKTRSRLAYTKAEIVVVGAQLATKFPDN</sequence>
<dbReference type="SUPFAM" id="SSF53098">
    <property type="entry name" value="Ribonuclease H-like"/>
    <property type="match status" value="1"/>
</dbReference>
<dbReference type="Proteomes" id="UP000829354">
    <property type="component" value="Chromosome V"/>
</dbReference>
<evidence type="ECO:0000313" key="3">
    <source>
        <dbReference type="Proteomes" id="UP000829354"/>
    </source>
</evidence>
<dbReference type="PANTHER" id="PTHR37432">
    <property type="entry name" value="PROTEIN CBG21304"/>
    <property type="match status" value="1"/>
</dbReference>
<reference evidence="2 3" key="1">
    <citation type="submission" date="2022-04" db="EMBL/GenBank/DDBJ databases">
        <title>Chromosome-level reference genomes for two strains of Caenorhabditis briggsae: an improved platform for comparative genomics.</title>
        <authorList>
            <person name="Stevens L."/>
            <person name="Andersen E."/>
        </authorList>
    </citation>
    <scope>NUCLEOTIDE SEQUENCE [LARGE SCALE GENOMIC DNA]</scope>
    <source>
        <strain evidence="2">VX34</strain>
        <tissue evidence="2">Whole-organism</tissue>
    </source>
</reference>
<protein>
    <recommendedName>
        <fullName evidence="1">HAT C-terminal dimerisation domain-containing protein</fullName>
    </recommendedName>
</protein>
<accession>A0AAE9JQ76</accession>
<gene>
    <name evidence="2" type="ORF">L5515_009564</name>
</gene>
<dbReference type="EMBL" id="CP092624">
    <property type="protein sequence ID" value="UMM37963.1"/>
    <property type="molecule type" value="Genomic_DNA"/>
</dbReference>
<proteinExistence type="predicted"/>
<dbReference type="PANTHER" id="PTHR37432:SF1">
    <property type="entry name" value="HAT C-TERMINAL DIMERISATION DOMAIN-CONTAINING PROTEIN-RELATED"/>
    <property type="match status" value="1"/>
</dbReference>
<dbReference type="Pfam" id="PF05699">
    <property type="entry name" value="Dimer_Tnp_hAT"/>
    <property type="match status" value="1"/>
</dbReference>
<name>A0AAE9JQ76_CAEBR</name>
<evidence type="ECO:0000313" key="2">
    <source>
        <dbReference type="EMBL" id="UMM37963.1"/>
    </source>
</evidence>
<dbReference type="InterPro" id="IPR012337">
    <property type="entry name" value="RNaseH-like_sf"/>
</dbReference>
<organism evidence="2 3">
    <name type="scientific">Caenorhabditis briggsae</name>
    <dbReference type="NCBI Taxonomy" id="6238"/>
    <lineage>
        <taxon>Eukaryota</taxon>
        <taxon>Metazoa</taxon>
        <taxon>Ecdysozoa</taxon>
        <taxon>Nematoda</taxon>
        <taxon>Chromadorea</taxon>
        <taxon>Rhabditida</taxon>
        <taxon>Rhabditina</taxon>
        <taxon>Rhabditomorpha</taxon>
        <taxon>Rhabditoidea</taxon>
        <taxon>Rhabditidae</taxon>
        <taxon>Peloderinae</taxon>
        <taxon>Caenorhabditis</taxon>
    </lineage>
</organism>
<feature type="domain" description="HAT C-terminal dimerisation" evidence="1">
    <location>
        <begin position="589"/>
        <end position="659"/>
    </location>
</feature>
<dbReference type="InterPro" id="IPR008906">
    <property type="entry name" value="HATC_C_dom"/>
</dbReference>
<keyword evidence="3" id="KW-1185">Reference proteome</keyword>